<keyword evidence="3 6" id="KW-1133">Transmembrane helix</keyword>
<keyword evidence="4 6" id="KW-0472">Membrane</keyword>
<name>A0A9W7BGD4_9STRA</name>
<organism evidence="7 8">
    <name type="scientific">Triparma laevis f. inornata</name>
    <dbReference type="NCBI Taxonomy" id="1714386"/>
    <lineage>
        <taxon>Eukaryota</taxon>
        <taxon>Sar</taxon>
        <taxon>Stramenopiles</taxon>
        <taxon>Ochrophyta</taxon>
        <taxon>Bolidophyceae</taxon>
        <taxon>Parmales</taxon>
        <taxon>Triparmaceae</taxon>
        <taxon>Triparma</taxon>
    </lineage>
</organism>
<dbReference type="AlphaFoldDB" id="A0A9W7BGD4"/>
<dbReference type="Proteomes" id="UP001162640">
    <property type="component" value="Unassembled WGS sequence"/>
</dbReference>
<evidence type="ECO:0000256" key="3">
    <source>
        <dbReference type="ARBA" id="ARBA00022989"/>
    </source>
</evidence>
<feature type="transmembrane region" description="Helical" evidence="6">
    <location>
        <begin position="278"/>
        <end position="297"/>
    </location>
</feature>
<feature type="region of interest" description="Disordered" evidence="5">
    <location>
        <begin position="354"/>
        <end position="382"/>
    </location>
</feature>
<comment type="subcellular location">
    <subcellularLocation>
        <location evidence="1">Membrane</location>
        <topology evidence="1">Multi-pass membrane protein</topology>
    </subcellularLocation>
</comment>
<feature type="transmembrane region" description="Helical" evidence="6">
    <location>
        <begin position="204"/>
        <end position="225"/>
    </location>
</feature>
<feature type="region of interest" description="Disordered" evidence="5">
    <location>
        <begin position="1"/>
        <end position="21"/>
    </location>
</feature>
<gene>
    <name evidence="7" type="ORF">TL16_g11042</name>
</gene>
<feature type="transmembrane region" description="Helical" evidence="6">
    <location>
        <begin position="304"/>
        <end position="321"/>
    </location>
</feature>
<feature type="compositionally biased region" description="Basic residues" evidence="5">
    <location>
        <begin position="372"/>
        <end position="382"/>
    </location>
</feature>
<feature type="transmembrane region" description="Helical" evidence="6">
    <location>
        <begin position="111"/>
        <end position="128"/>
    </location>
</feature>
<sequence length="382" mass="41357">MPSKASTRSLPSKPTPTHKASPLTPLALASMALLSLQFGLQPFLNHRYTHSSTNKQCVIVLQEGLKCILAFFFFTTTLTPKEITDQLHVLSLKSWILNASLPSTLYSLQNYFILLSYSSLPSITFSVLNQTKTLSAAFFCYLILGRRQSGIQCGALVILIVSAVMIEDIREPVFTLQSGSIDIIGLFNGTSSFDLSDNFSGDRFIYGVLPCLIASGISGLAGAITQKVLQGQAKNSYLYSLELSLFSFIYLSVSLLYTNNFDVWGIVEQFKTLHPLNLIPIFSQALGGILVGLVTKYAGSVRKGFSLIFGIALTGVVQSYIEGKKLGGNEKLGGILVVCAMYAHGIGGGGIKMGGEKKSRGGGKKEKEISVKGKKMFKSKKE</sequence>
<comment type="caution">
    <text evidence="7">The sequence shown here is derived from an EMBL/GenBank/DDBJ whole genome shotgun (WGS) entry which is preliminary data.</text>
</comment>
<dbReference type="GO" id="GO:0015165">
    <property type="term" value="F:pyrimidine nucleotide-sugar transmembrane transporter activity"/>
    <property type="evidence" value="ECO:0007669"/>
    <property type="project" value="InterPro"/>
</dbReference>
<evidence type="ECO:0000313" key="7">
    <source>
        <dbReference type="EMBL" id="GMH88051.1"/>
    </source>
</evidence>
<feature type="compositionally biased region" description="Basic and acidic residues" evidence="5">
    <location>
        <begin position="354"/>
        <end position="371"/>
    </location>
</feature>
<keyword evidence="2 6" id="KW-0812">Transmembrane</keyword>
<evidence type="ECO:0000256" key="2">
    <source>
        <dbReference type="ARBA" id="ARBA00022692"/>
    </source>
</evidence>
<protein>
    <submittedName>
        <fullName evidence="7">Uncharacterized protein</fullName>
    </submittedName>
</protein>
<dbReference type="EMBL" id="BLQM01000405">
    <property type="protein sequence ID" value="GMH88051.1"/>
    <property type="molecule type" value="Genomic_DNA"/>
</dbReference>
<evidence type="ECO:0000256" key="4">
    <source>
        <dbReference type="ARBA" id="ARBA00023136"/>
    </source>
</evidence>
<dbReference type="SUPFAM" id="SSF103481">
    <property type="entry name" value="Multidrug resistance efflux transporter EmrE"/>
    <property type="match status" value="1"/>
</dbReference>
<evidence type="ECO:0000313" key="8">
    <source>
        <dbReference type="Proteomes" id="UP001162640"/>
    </source>
</evidence>
<evidence type="ECO:0000256" key="1">
    <source>
        <dbReference type="ARBA" id="ARBA00004141"/>
    </source>
</evidence>
<reference evidence="8" key="1">
    <citation type="journal article" date="2023" name="Commun. Biol.">
        <title>Genome analysis of Parmales, the sister group of diatoms, reveals the evolutionary specialization of diatoms from phago-mixotrophs to photoautotrophs.</title>
        <authorList>
            <person name="Ban H."/>
            <person name="Sato S."/>
            <person name="Yoshikawa S."/>
            <person name="Yamada K."/>
            <person name="Nakamura Y."/>
            <person name="Ichinomiya M."/>
            <person name="Sato N."/>
            <person name="Blanc-Mathieu R."/>
            <person name="Endo H."/>
            <person name="Kuwata A."/>
            <person name="Ogata H."/>
        </authorList>
    </citation>
    <scope>NUCLEOTIDE SEQUENCE [LARGE SCALE GENOMIC DNA]</scope>
</reference>
<dbReference type="Pfam" id="PF04142">
    <property type="entry name" value="Nuc_sug_transp"/>
    <property type="match status" value="1"/>
</dbReference>
<evidence type="ECO:0000256" key="6">
    <source>
        <dbReference type="SAM" id="Phobius"/>
    </source>
</evidence>
<dbReference type="InterPro" id="IPR007271">
    <property type="entry name" value="Nuc_sug_transpt"/>
</dbReference>
<feature type="compositionally biased region" description="Polar residues" evidence="5">
    <location>
        <begin position="1"/>
        <end position="12"/>
    </location>
</feature>
<feature type="transmembrane region" description="Helical" evidence="6">
    <location>
        <begin position="237"/>
        <end position="258"/>
    </location>
</feature>
<dbReference type="GO" id="GO:0000139">
    <property type="term" value="C:Golgi membrane"/>
    <property type="evidence" value="ECO:0007669"/>
    <property type="project" value="InterPro"/>
</dbReference>
<dbReference type="PANTHER" id="PTHR10231">
    <property type="entry name" value="NUCLEOTIDE-SUGAR TRANSMEMBRANE TRANSPORTER"/>
    <property type="match status" value="1"/>
</dbReference>
<dbReference type="InterPro" id="IPR037185">
    <property type="entry name" value="EmrE-like"/>
</dbReference>
<feature type="transmembrane region" description="Helical" evidence="6">
    <location>
        <begin position="149"/>
        <end position="166"/>
    </location>
</feature>
<proteinExistence type="predicted"/>
<evidence type="ECO:0000256" key="5">
    <source>
        <dbReference type="SAM" id="MobiDB-lite"/>
    </source>
</evidence>
<feature type="transmembrane region" description="Helical" evidence="6">
    <location>
        <begin position="333"/>
        <end position="351"/>
    </location>
</feature>
<accession>A0A9W7BGD4</accession>